<feature type="domain" description="GPI inositol-deacylase winged helix" evidence="1">
    <location>
        <begin position="73"/>
        <end position="155"/>
    </location>
</feature>
<gene>
    <name evidence="2" type="ORF">EYR41_010685</name>
</gene>
<evidence type="ECO:0000313" key="3">
    <source>
        <dbReference type="Proteomes" id="UP000297595"/>
    </source>
</evidence>
<reference evidence="2 3" key="1">
    <citation type="submission" date="2019-03" db="EMBL/GenBank/DDBJ databases">
        <title>Nematode-trapping fungi genome.</title>
        <authorList>
            <person name="Vidal-Diez De Ulzurrun G."/>
        </authorList>
    </citation>
    <scope>NUCLEOTIDE SEQUENCE [LARGE SCALE GENOMIC DNA]</scope>
    <source>
        <strain evidence="2 3">TWF154</strain>
    </source>
</reference>
<evidence type="ECO:0000259" key="1">
    <source>
        <dbReference type="Pfam" id="PF22939"/>
    </source>
</evidence>
<protein>
    <recommendedName>
        <fullName evidence="1">GPI inositol-deacylase winged helix domain-containing protein</fullName>
    </recommendedName>
</protein>
<name>A0A7C8U0F3_ORBOL</name>
<evidence type="ECO:0000313" key="2">
    <source>
        <dbReference type="EMBL" id="TGJ64641.1"/>
    </source>
</evidence>
<comment type="caution">
    <text evidence="2">The sequence shown here is derived from an EMBL/GenBank/DDBJ whole genome shotgun (WGS) entry which is preliminary data.</text>
</comment>
<dbReference type="AlphaFoldDB" id="A0A7C8U0F3"/>
<organism evidence="2 3">
    <name type="scientific">Orbilia oligospora</name>
    <name type="common">Nematode-trapping fungus</name>
    <name type="synonym">Arthrobotrys oligospora</name>
    <dbReference type="NCBI Taxonomy" id="2813651"/>
    <lineage>
        <taxon>Eukaryota</taxon>
        <taxon>Fungi</taxon>
        <taxon>Dikarya</taxon>
        <taxon>Ascomycota</taxon>
        <taxon>Pezizomycotina</taxon>
        <taxon>Orbiliomycetes</taxon>
        <taxon>Orbiliales</taxon>
        <taxon>Orbiliaceae</taxon>
        <taxon>Orbilia</taxon>
    </lineage>
</organism>
<accession>A0A7C8U0F3</accession>
<dbReference type="EMBL" id="SOZJ01000007">
    <property type="protein sequence ID" value="TGJ64641.1"/>
    <property type="molecule type" value="Genomic_DNA"/>
</dbReference>
<proteinExistence type="predicted"/>
<dbReference type="Proteomes" id="UP000297595">
    <property type="component" value="Unassembled WGS sequence"/>
</dbReference>
<dbReference type="InterPro" id="IPR054471">
    <property type="entry name" value="GPIID_WHD"/>
</dbReference>
<dbReference type="Pfam" id="PF22939">
    <property type="entry name" value="WHD_GPIID"/>
    <property type="match status" value="1"/>
</dbReference>
<sequence length="191" mass="21837">MLRDNRHTVKEEIVKTIQRMFLLARLHFKLVENKTTPKKLKTALERLSTGEDGEIAYNVAYTEAIERIDSQNPDFKNLARRVLIWVVRAERPPNQLELQHALAIEPEASLGTIDDDDLTDINDTISVGASLVTVDEDTRIVRLIHYTAHEYLDRQEWTREGHTGLAEICISYLSIEMNKTDPLQAADPDSD</sequence>
<dbReference type="PANTHER" id="PTHR10039:SF15">
    <property type="entry name" value="NACHT DOMAIN-CONTAINING PROTEIN"/>
    <property type="match status" value="1"/>
</dbReference>
<dbReference type="PANTHER" id="PTHR10039">
    <property type="entry name" value="AMELOGENIN"/>
    <property type="match status" value="1"/>
</dbReference>